<dbReference type="Pfam" id="PF07762">
    <property type="entry name" value="DUF1618"/>
    <property type="match status" value="1"/>
</dbReference>
<reference evidence="2" key="1">
    <citation type="submission" date="2024-10" db="EMBL/GenBank/DDBJ databases">
        <authorList>
            <person name="Ryan C."/>
        </authorList>
    </citation>
    <scope>NUCLEOTIDE SEQUENCE [LARGE SCALE GENOMIC DNA]</scope>
</reference>
<dbReference type="AlphaFoldDB" id="A0ABC8ZUN3"/>
<dbReference type="EMBL" id="OZ075129">
    <property type="protein sequence ID" value="CAL4966187.1"/>
    <property type="molecule type" value="Genomic_DNA"/>
</dbReference>
<dbReference type="PANTHER" id="PTHR33086">
    <property type="entry name" value="OS05G0468200 PROTEIN-RELATED"/>
    <property type="match status" value="1"/>
</dbReference>
<evidence type="ECO:0000313" key="3">
    <source>
        <dbReference type="Proteomes" id="UP001497457"/>
    </source>
</evidence>
<dbReference type="Proteomes" id="UP001497457">
    <property type="component" value="Chromosome 19rd"/>
</dbReference>
<keyword evidence="3" id="KW-1185">Reference proteome</keyword>
<evidence type="ECO:0000259" key="1">
    <source>
        <dbReference type="Pfam" id="PF07762"/>
    </source>
</evidence>
<dbReference type="InterPro" id="IPR011676">
    <property type="entry name" value="DUF1618"/>
</dbReference>
<name>A0ABC8ZUN3_9POAL</name>
<evidence type="ECO:0000313" key="2">
    <source>
        <dbReference type="EMBL" id="CAL4966187.1"/>
    </source>
</evidence>
<protein>
    <recommendedName>
        <fullName evidence="1">DUF1618 domain-containing protein</fullName>
    </recommendedName>
</protein>
<organism evidence="2 3">
    <name type="scientific">Urochloa decumbens</name>
    <dbReference type="NCBI Taxonomy" id="240449"/>
    <lineage>
        <taxon>Eukaryota</taxon>
        <taxon>Viridiplantae</taxon>
        <taxon>Streptophyta</taxon>
        <taxon>Embryophyta</taxon>
        <taxon>Tracheophyta</taxon>
        <taxon>Spermatophyta</taxon>
        <taxon>Magnoliopsida</taxon>
        <taxon>Liliopsida</taxon>
        <taxon>Poales</taxon>
        <taxon>Poaceae</taxon>
        <taxon>PACMAD clade</taxon>
        <taxon>Panicoideae</taxon>
        <taxon>Panicodae</taxon>
        <taxon>Paniceae</taxon>
        <taxon>Melinidinae</taxon>
        <taxon>Urochloa</taxon>
    </lineage>
</organism>
<proteinExistence type="predicted"/>
<sequence>MAAAASSSASASSSSAASSAPARWGVLATIARVCASDDDLPPGQADLSLALAAPPGISVLTVPPRISPDPISMENFPAVLATDPSGLFLLHATQGPRTGPLMYGPNGFWWRRFVDAYFVCNARSATTFRLPDPEGNLGLVTQDGGRSFTVAGLQPIVGSDQAALLRYSSQTGQWTTEMLYYPLHGVRPWASHGVISQYSHSHLQQEQRLWWYDLSWGFLTCLSCEDEPDLDFVPLPPFKELPFISMAHYDIAMPEKPSVTVRSLKKPALRHGHRMVPWIGLHTCYQKESGEWLRRLDHEVCFDDIWSHRTYKALDLPKKIPNLAFVDPCSSDVVYFFLEDYIFGVDLCSASVCKCVPYTLDNPRPNLMSSKFVLPCKLF</sequence>
<accession>A0ABC8ZUN3</accession>
<dbReference type="PANTHER" id="PTHR33086:SF73">
    <property type="entry name" value="OS01G0245901 PROTEIN"/>
    <property type="match status" value="1"/>
</dbReference>
<feature type="domain" description="DUF1618" evidence="1">
    <location>
        <begin position="211"/>
        <end position="335"/>
    </location>
</feature>
<gene>
    <name evidence="2" type="ORF">URODEC1_LOCUS47645</name>
</gene>